<dbReference type="SUPFAM" id="SSF53474">
    <property type="entry name" value="alpha/beta-Hydrolases"/>
    <property type="match status" value="1"/>
</dbReference>
<keyword evidence="1" id="KW-0378">Hydrolase</keyword>
<dbReference type="OrthoDB" id="3507586at2"/>
<protein>
    <submittedName>
        <fullName evidence="3">Pimeloyl-ACP methyl ester carboxylesterase</fullName>
    </submittedName>
</protein>
<evidence type="ECO:0000313" key="4">
    <source>
        <dbReference type="Proteomes" id="UP000295680"/>
    </source>
</evidence>
<dbReference type="PRINTS" id="PR00111">
    <property type="entry name" value="ABHYDROLASE"/>
</dbReference>
<organism evidence="3 4">
    <name type="scientific">Actinocrispum wychmicini</name>
    <dbReference type="NCBI Taxonomy" id="1213861"/>
    <lineage>
        <taxon>Bacteria</taxon>
        <taxon>Bacillati</taxon>
        <taxon>Actinomycetota</taxon>
        <taxon>Actinomycetes</taxon>
        <taxon>Pseudonocardiales</taxon>
        <taxon>Pseudonocardiaceae</taxon>
        <taxon>Actinocrispum</taxon>
    </lineage>
</organism>
<gene>
    <name evidence="3" type="ORF">EV192_113278</name>
</gene>
<sequence>MDRRSLLALGAATAAVAVTGDVASAAENAPSDAALARSLGDFRSAYAQVNGTRLHYVTGGTGSPLVLLPGWPQTWWQFHKIMPALAKRHQVIAVDLRGMGGSGKPDRGYDKKTMARDIHELVRKLGHRKVDVAGHDIGAMVAHSFAVNHPDAVGKIALLDVPHPDDSLYDLTLIPRPGQPFFLWWFAFNQVDVLPGQLLAGRSRLLVDHLCGLMLLDQKNISDRDRDIYAHAYSTPDAVRAGNGWYQTFSQDIADQRTYPRLTTPVLGLISAANYDYVAAAITRHATDVRLVKVANTGHYLAEEQPAAVIDELTRYFG</sequence>
<evidence type="ECO:0000256" key="1">
    <source>
        <dbReference type="ARBA" id="ARBA00022801"/>
    </source>
</evidence>
<keyword evidence="4" id="KW-1185">Reference proteome</keyword>
<dbReference type="InterPro" id="IPR029058">
    <property type="entry name" value="AB_hydrolase_fold"/>
</dbReference>
<dbReference type="PANTHER" id="PTHR43329">
    <property type="entry name" value="EPOXIDE HYDROLASE"/>
    <property type="match status" value="1"/>
</dbReference>
<reference evidence="3 4" key="1">
    <citation type="submission" date="2019-03" db="EMBL/GenBank/DDBJ databases">
        <title>Genomic Encyclopedia of Type Strains, Phase IV (KMG-IV): sequencing the most valuable type-strain genomes for metagenomic binning, comparative biology and taxonomic classification.</title>
        <authorList>
            <person name="Goeker M."/>
        </authorList>
    </citation>
    <scope>NUCLEOTIDE SEQUENCE [LARGE SCALE GENOMIC DNA]</scope>
    <source>
        <strain evidence="3 4">DSM 45934</strain>
    </source>
</reference>
<accession>A0A4R2J6T1</accession>
<dbReference type="PRINTS" id="PR00412">
    <property type="entry name" value="EPOXHYDRLASE"/>
</dbReference>
<dbReference type="Pfam" id="PF00561">
    <property type="entry name" value="Abhydrolase_1"/>
    <property type="match status" value="1"/>
</dbReference>
<dbReference type="AlphaFoldDB" id="A0A4R2J6T1"/>
<proteinExistence type="predicted"/>
<dbReference type="InterPro" id="IPR000639">
    <property type="entry name" value="Epox_hydrolase-like"/>
</dbReference>
<dbReference type="Gene3D" id="3.40.50.1820">
    <property type="entry name" value="alpha/beta hydrolase"/>
    <property type="match status" value="1"/>
</dbReference>
<name>A0A4R2J6T1_9PSEU</name>
<dbReference type="GO" id="GO:0016787">
    <property type="term" value="F:hydrolase activity"/>
    <property type="evidence" value="ECO:0007669"/>
    <property type="project" value="UniProtKB-KW"/>
</dbReference>
<dbReference type="RefSeq" id="WP_132124831.1">
    <property type="nucleotide sequence ID" value="NZ_SLWS01000013.1"/>
</dbReference>
<evidence type="ECO:0000259" key="2">
    <source>
        <dbReference type="Pfam" id="PF00561"/>
    </source>
</evidence>
<dbReference type="Proteomes" id="UP000295680">
    <property type="component" value="Unassembled WGS sequence"/>
</dbReference>
<dbReference type="InterPro" id="IPR000073">
    <property type="entry name" value="AB_hydrolase_1"/>
</dbReference>
<evidence type="ECO:0000313" key="3">
    <source>
        <dbReference type="EMBL" id="TCO50895.1"/>
    </source>
</evidence>
<comment type="caution">
    <text evidence="3">The sequence shown here is derived from an EMBL/GenBank/DDBJ whole genome shotgun (WGS) entry which is preliminary data.</text>
</comment>
<feature type="domain" description="AB hydrolase-1" evidence="2">
    <location>
        <begin position="64"/>
        <end position="183"/>
    </location>
</feature>
<dbReference type="EMBL" id="SLWS01000013">
    <property type="protein sequence ID" value="TCO50895.1"/>
    <property type="molecule type" value="Genomic_DNA"/>
</dbReference>